<feature type="domain" description="NadR/Ttd14 AAA" evidence="1">
    <location>
        <begin position="4"/>
        <end position="169"/>
    </location>
</feature>
<dbReference type="OrthoDB" id="5638848at2"/>
<sequence>MSLVVLTGGPGSGKTTLIDALERSGLARTEEAGRAVIRDQLAVGGRALPWEDRERFAELMLDRELRSYHEARAAPGAGPVLFDRGLPDLVGYLRLEGIPLPARVHTAAGELRYHRTVFIAPPWPAIYAQDAERKQSYEVAVRTYEVMAEVYPEYGYELVELERVPVAERVAFVRSCLGVGSST</sequence>
<protein>
    <submittedName>
        <fullName evidence="2">AAA family ATPase</fullName>
    </submittedName>
</protein>
<evidence type="ECO:0000259" key="1">
    <source>
        <dbReference type="Pfam" id="PF13521"/>
    </source>
</evidence>
<reference evidence="2" key="1">
    <citation type="submission" date="2020-01" db="EMBL/GenBank/DDBJ databases">
        <title>Whole-genome analyses of novel actinobacteria.</title>
        <authorList>
            <person name="Sahin N."/>
        </authorList>
    </citation>
    <scope>NUCLEOTIDE SEQUENCE</scope>
    <source>
        <strain evidence="2">YC537</strain>
    </source>
</reference>
<dbReference type="AlphaFoldDB" id="A0A964ULB9"/>
<evidence type="ECO:0000313" key="2">
    <source>
        <dbReference type="EMBL" id="NBE51229.1"/>
    </source>
</evidence>
<dbReference type="Gene3D" id="3.40.50.300">
    <property type="entry name" value="P-loop containing nucleotide triphosphate hydrolases"/>
    <property type="match status" value="1"/>
</dbReference>
<keyword evidence="3" id="KW-1185">Reference proteome</keyword>
<dbReference type="Proteomes" id="UP000598297">
    <property type="component" value="Unassembled WGS sequence"/>
</dbReference>
<accession>A0A964ULB9</accession>
<comment type="caution">
    <text evidence="2">The sequence shown here is derived from an EMBL/GenBank/DDBJ whole genome shotgun (WGS) entry which is preliminary data.</text>
</comment>
<evidence type="ECO:0000313" key="3">
    <source>
        <dbReference type="Proteomes" id="UP000598297"/>
    </source>
</evidence>
<dbReference type="EMBL" id="JAAAHS010000033">
    <property type="protein sequence ID" value="NBE51229.1"/>
    <property type="molecule type" value="Genomic_DNA"/>
</dbReference>
<gene>
    <name evidence="2" type="ORF">GUY60_07290</name>
</gene>
<dbReference type="RefSeq" id="WP_161695016.1">
    <property type="nucleotide sequence ID" value="NZ_JAAAHS010000033.1"/>
</dbReference>
<dbReference type="Pfam" id="PF13521">
    <property type="entry name" value="AAA_28"/>
    <property type="match status" value="1"/>
</dbReference>
<dbReference type="SUPFAM" id="SSF52540">
    <property type="entry name" value="P-loop containing nucleoside triphosphate hydrolases"/>
    <property type="match status" value="1"/>
</dbReference>
<organism evidence="2 3">
    <name type="scientific">Streptomyces boluensis</name>
    <dbReference type="NCBI Taxonomy" id="1775135"/>
    <lineage>
        <taxon>Bacteria</taxon>
        <taxon>Bacillati</taxon>
        <taxon>Actinomycetota</taxon>
        <taxon>Actinomycetes</taxon>
        <taxon>Kitasatosporales</taxon>
        <taxon>Streptomycetaceae</taxon>
        <taxon>Streptomyces</taxon>
    </lineage>
</organism>
<name>A0A964ULB9_9ACTN</name>
<dbReference type="InterPro" id="IPR038727">
    <property type="entry name" value="NadR/Ttd14_AAA_dom"/>
</dbReference>
<dbReference type="InterPro" id="IPR027417">
    <property type="entry name" value="P-loop_NTPase"/>
</dbReference>
<proteinExistence type="predicted"/>